<dbReference type="EMBL" id="BLXT01007237">
    <property type="protein sequence ID" value="GFO37436.1"/>
    <property type="molecule type" value="Genomic_DNA"/>
</dbReference>
<dbReference type="AlphaFoldDB" id="A0AAV4CZQ7"/>
<proteinExistence type="predicted"/>
<gene>
    <name evidence="1" type="ORF">PoB_006394100</name>
</gene>
<sequence length="188" mass="20871">MSFTVSLLTQPPSYVKTSESQSSQKATLIVVFHNSQTRCLHRSITHVVSALEEAVLFPLRAVIVAPTRPCFARSSCSFHVLNDDIADSVRYARYLHFTTEVRRLHVNHCLLCRQCCVVDPYQQSALTSQATFSNSPLHTATLSQSRITSIFRPPIYPLEIDTRRSLVLFGSPSAALFVVTGTAFPLAS</sequence>
<comment type="caution">
    <text evidence="1">The sequence shown here is derived from an EMBL/GenBank/DDBJ whole genome shotgun (WGS) entry which is preliminary data.</text>
</comment>
<reference evidence="1 2" key="1">
    <citation type="journal article" date="2021" name="Elife">
        <title>Chloroplast acquisition without the gene transfer in kleptoplastic sea slugs, Plakobranchus ocellatus.</title>
        <authorList>
            <person name="Maeda T."/>
            <person name="Takahashi S."/>
            <person name="Yoshida T."/>
            <person name="Shimamura S."/>
            <person name="Takaki Y."/>
            <person name="Nagai Y."/>
            <person name="Toyoda A."/>
            <person name="Suzuki Y."/>
            <person name="Arimoto A."/>
            <person name="Ishii H."/>
            <person name="Satoh N."/>
            <person name="Nishiyama T."/>
            <person name="Hasebe M."/>
            <person name="Maruyama T."/>
            <person name="Minagawa J."/>
            <person name="Obokata J."/>
            <person name="Shigenobu S."/>
        </authorList>
    </citation>
    <scope>NUCLEOTIDE SEQUENCE [LARGE SCALE GENOMIC DNA]</scope>
</reference>
<evidence type="ECO:0000313" key="2">
    <source>
        <dbReference type="Proteomes" id="UP000735302"/>
    </source>
</evidence>
<protein>
    <submittedName>
        <fullName evidence="1">Uncharacterized protein</fullName>
    </submittedName>
</protein>
<evidence type="ECO:0000313" key="1">
    <source>
        <dbReference type="EMBL" id="GFO37436.1"/>
    </source>
</evidence>
<keyword evidence="2" id="KW-1185">Reference proteome</keyword>
<organism evidence="1 2">
    <name type="scientific">Plakobranchus ocellatus</name>
    <dbReference type="NCBI Taxonomy" id="259542"/>
    <lineage>
        <taxon>Eukaryota</taxon>
        <taxon>Metazoa</taxon>
        <taxon>Spiralia</taxon>
        <taxon>Lophotrochozoa</taxon>
        <taxon>Mollusca</taxon>
        <taxon>Gastropoda</taxon>
        <taxon>Heterobranchia</taxon>
        <taxon>Euthyneura</taxon>
        <taxon>Panpulmonata</taxon>
        <taxon>Sacoglossa</taxon>
        <taxon>Placobranchoidea</taxon>
        <taxon>Plakobranchidae</taxon>
        <taxon>Plakobranchus</taxon>
    </lineage>
</organism>
<accession>A0AAV4CZQ7</accession>
<name>A0AAV4CZQ7_9GAST</name>
<dbReference type="Proteomes" id="UP000735302">
    <property type="component" value="Unassembled WGS sequence"/>
</dbReference>